<reference evidence="1 2" key="1">
    <citation type="submission" date="2019-03" db="EMBL/GenBank/DDBJ databases">
        <title>Metabolic reconstructions from genomes of highly enriched 'Candidatus Accumulibacter' and 'Candidatus Competibacter' bioreactor populations.</title>
        <authorList>
            <person name="Annavajhala M.K."/>
            <person name="Welles L."/>
            <person name="Abbas B."/>
            <person name="Sorokin D."/>
            <person name="Park H."/>
            <person name="Van Loosdrecht M."/>
            <person name="Chandran K."/>
        </authorList>
    </citation>
    <scope>NUCLEOTIDE SEQUENCE [LARGE SCALE GENOMIC DNA]</scope>
    <source>
        <strain evidence="1 2">SBR_G</strain>
    </source>
</reference>
<dbReference type="Proteomes" id="UP000760480">
    <property type="component" value="Unassembled WGS sequence"/>
</dbReference>
<sequence>MIYKYRQHTIKRMFERGITQADVQAALSSGRIVENYPTDYPFPSCLWLGYAGNRPLHIVYADTPQGERIIITVYEPDPAQWSTDFTTRLKP</sequence>
<proteinExistence type="predicted"/>
<comment type="caution">
    <text evidence="1">The sequence shown here is derived from an EMBL/GenBank/DDBJ whole genome shotgun (WGS) entry which is preliminary data.</text>
</comment>
<accession>A0ABX1TNN7</accession>
<evidence type="ECO:0000313" key="1">
    <source>
        <dbReference type="EMBL" id="NMQ20045.1"/>
    </source>
</evidence>
<evidence type="ECO:0000313" key="2">
    <source>
        <dbReference type="Proteomes" id="UP000760480"/>
    </source>
</evidence>
<name>A0ABX1TNN7_9GAMM</name>
<organism evidence="1 2">
    <name type="scientific">Candidatus Competibacter phosphatis</name>
    <dbReference type="NCBI Taxonomy" id="221280"/>
    <lineage>
        <taxon>Bacteria</taxon>
        <taxon>Pseudomonadati</taxon>
        <taxon>Pseudomonadota</taxon>
        <taxon>Gammaproteobacteria</taxon>
        <taxon>Candidatus Competibacteraceae</taxon>
        <taxon>Candidatus Competibacter</taxon>
    </lineage>
</organism>
<dbReference type="RefSeq" id="WP_169249350.1">
    <property type="nucleotide sequence ID" value="NZ_SPMZ01000037.1"/>
</dbReference>
<gene>
    <name evidence="1" type="ORF">E4P82_13060</name>
</gene>
<dbReference type="Pfam" id="PF14076">
    <property type="entry name" value="DUF4258"/>
    <property type="match status" value="1"/>
</dbReference>
<keyword evidence="2" id="KW-1185">Reference proteome</keyword>
<dbReference type="InterPro" id="IPR025354">
    <property type="entry name" value="DUF4258"/>
</dbReference>
<protein>
    <submittedName>
        <fullName evidence="1">DUF4258 domain-containing protein</fullName>
    </submittedName>
</protein>
<dbReference type="EMBL" id="SPMZ01000037">
    <property type="protein sequence ID" value="NMQ20045.1"/>
    <property type="molecule type" value="Genomic_DNA"/>
</dbReference>